<evidence type="ECO:0000313" key="3">
    <source>
        <dbReference type="Proteomes" id="UP000019222"/>
    </source>
</evidence>
<dbReference type="AlphaFoldDB" id="W5XYH7"/>
<keyword evidence="3" id="KW-1185">Reference proteome</keyword>
<dbReference type="eggNOG" id="COG3428">
    <property type="taxonomic scope" value="Bacteria"/>
</dbReference>
<dbReference type="KEGG" id="cvt:B843_02955"/>
<dbReference type="STRING" id="1224164.B843_02955"/>
<dbReference type="Proteomes" id="UP000019222">
    <property type="component" value="Chromosome"/>
</dbReference>
<gene>
    <name evidence="2" type="ORF">B843_02955</name>
</gene>
<keyword evidence="1" id="KW-0472">Membrane</keyword>
<keyword evidence="1" id="KW-0812">Transmembrane</keyword>
<proteinExistence type="predicted"/>
<dbReference type="EMBL" id="CP004353">
    <property type="protein sequence ID" value="AHI21982.1"/>
    <property type="molecule type" value="Genomic_DNA"/>
</dbReference>
<keyword evidence="1" id="KW-1133">Transmembrane helix</keyword>
<evidence type="ECO:0008006" key="4">
    <source>
        <dbReference type="Google" id="ProtNLM"/>
    </source>
</evidence>
<dbReference type="PATRIC" id="fig|1224164.3.peg.585"/>
<organism evidence="2 3">
    <name type="scientific">Corynebacterium vitaeruminis DSM 20294</name>
    <dbReference type="NCBI Taxonomy" id="1224164"/>
    <lineage>
        <taxon>Bacteria</taxon>
        <taxon>Bacillati</taxon>
        <taxon>Actinomycetota</taxon>
        <taxon>Actinomycetes</taxon>
        <taxon>Mycobacteriales</taxon>
        <taxon>Corynebacteriaceae</taxon>
        <taxon>Corynebacterium</taxon>
    </lineage>
</organism>
<sequence length="146" mass="16413">MIVDVTSSLTSLTYPVVELTLITGLFWMGIGFVDAPQPAVVIDTGMRNIIVGLWAIMVLWRFVVPVLSARRRRLILTDRRLILRAPGLSGYSESIPLGAVRHVGRRGKTILLSVQGYDRYVSIPDVPRSRRVADLIESSLRRPIYR</sequence>
<feature type="transmembrane region" description="Helical" evidence="1">
    <location>
        <begin position="45"/>
        <end position="64"/>
    </location>
</feature>
<dbReference type="HOGENOM" id="CLU_115313_0_0_11"/>
<reference evidence="2 3" key="1">
    <citation type="submission" date="2013-02" db="EMBL/GenBank/DDBJ databases">
        <title>The complete genome sequence of Corynebacterium vitaeruminis DSM 20294.</title>
        <authorList>
            <person name="Ruckert C."/>
            <person name="Albersmeier A."/>
            <person name="Kalinowski J."/>
        </authorList>
    </citation>
    <scope>NUCLEOTIDE SEQUENCE [LARGE SCALE GENOMIC DNA]</scope>
    <source>
        <strain evidence="3">ATCC 10234</strain>
    </source>
</reference>
<feature type="transmembrane region" description="Helical" evidence="1">
    <location>
        <begin position="12"/>
        <end position="33"/>
    </location>
</feature>
<evidence type="ECO:0000256" key="1">
    <source>
        <dbReference type="SAM" id="Phobius"/>
    </source>
</evidence>
<name>W5XYH7_9CORY</name>
<accession>W5XYH7</accession>
<evidence type="ECO:0000313" key="2">
    <source>
        <dbReference type="EMBL" id="AHI21982.1"/>
    </source>
</evidence>
<protein>
    <recommendedName>
        <fullName evidence="4">DUF304 domain-containing protein</fullName>
    </recommendedName>
</protein>